<evidence type="ECO:0000313" key="2">
    <source>
        <dbReference type="EMBL" id="SEL27274.1"/>
    </source>
</evidence>
<reference evidence="3" key="1">
    <citation type="submission" date="2016-10" db="EMBL/GenBank/DDBJ databases">
        <authorList>
            <person name="Varghese N."/>
            <person name="Submissions S."/>
        </authorList>
    </citation>
    <scope>NUCLEOTIDE SEQUENCE [LARGE SCALE GENOMIC DNA]</scope>
    <source>
        <strain evidence="3">DSM 16471</strain>
    </source>
</reference>
<dbReference type="Proteomes" id="UP000198990">
    <property type="component" value="Unassembled WGS sequence"/>
</dbReference>
<dbReference type="InterPro" id="IPR051686">
    <property type="entry name" value="Lipoprotein_DolP"/>
</dbReference>
<dbReference type="Gene3D" id="3.30.1340.30">
    <property type="match status" value="3"/>
</dbReference>
<feature type="domain" description="BON" evidence="1">
    <location>
        <begin position="149"/>
        <end position="217"/>
    </location>
</feature>
<dbReference type="AlphaFoldDB" id="A0A1H7NVI8"/>
<evidence type="ECO:0000313" key="3">
    <source>
        <dbReference type="Proteomes" id="UP000198990"/>
    </source>
</evidence>
<dbReference type="RefSeq" id="WP_091622559.1">
    <property type="nucleotide sequence ID" value="NZ_FNZN01000003.1"/>
</dbReference>
<dbReference type="SMART" id="SM00749">
    <property type="entry name" value="BON"/>
    <property type="match status" value="3"/>
</dbReference>
<feature type="domain" description="BON" evidence="1">
    <location>
        <begin position="3"/>
        <end position="71"/>
    </location>
</feature>
<dbReference type="PROSITE" id="PS50914">
    <property type="entry name" value="BON"/>
    <property type="match status" value="3"/>
</dbReference>
<dbReference type="InterPro" id="IPR007055">
    <property type="entry name" value="BON_dom"/>
</dbReference>
<organism evidence="2 3">
    <name type="scientific">Maribacter orientalis</name>
    <dbReference type="NCBI Taxonomy" id="228957"/>
    <lineage>
        <taxon>Bacteria</taxon>
        <taxon>Pseudomonadati</taxon>
        <taxon>Bacteroidota</taxon>
        <taxon>Flavobacteriia</taxon>
        <taxon>Flavobacteriales</taxon>
        <taxon>Flavobacteriaceae</taxon>
        <taxon>Maribacter</taxon>
    </lineage>
</organism>
<keyword evidence="3" id="KW-1185">Reference proteome</keyword>
<proteinExistence type="predicted"/>
<accession>A0A1H7NVI8</accession>
<sequence length="222" mass="24850">MKSDAQIKQDILDELVFEPNIDETQIGVIVEDGVVTLSGVVNEYHKKAVANKVAKRVIGVKAVAEDIEVKYGEDFKKTDKEIAKAAVHALEWNAKIPKENIMVFVEDGYIYLSGNVAWDYQRKEAEHSLQNLLGVKGVVNNIEIIPVAKAKNIEEQITQALERSTNLMAKGIRVQVDGDTVQLKGRVHSLKERDLIEKTAYKANGVRHVQNDIVVQSYPEFV</sequence>
<dbReference type="OrthoDB" id="870892at2"/>
<dbReference type="PANTHER" id="PTHR34606">
    <property type="entry name" value="BON DOMAIN-CONTAINING PROTEIN"/>
    <property type="match status" value="1"/>
</dbReference>
<dbReference type="STRING" id="228957.SAMN04488008_103283"/>
<dbReference type="EMBL" id="FNZN01000003">
    <property type="protein sequence ID" value="SEL27274.1"/>
    <property type="molecule type" value="Genomic_DNA"/>
</dbReference>
<dbReference type="Pfam" id="PF04972">
    <property type="entry name" value="BON"/>
    <property type="match status" value="3"/>
</dbReference>
<dbReference type="PANTHER" id="PTHR34606:SF15">
    <property type="entry name" value="BON DOMAIN-CONTAINING PROTEIN"/>
    <property type="match status" value="1"/>
</dbReference>
<protein>
    <submittedName>
        <fullName evidence="2">Osmotically-inducible protein OsmY, contains BON domain</fullName>
    </submittedName>
</protein>
<evidence type="ECO:0000259" key="1">
    <source>
        <dbReference type="PROSITE" id="PS50914"/>
    </source>
</evidence>
<name>A0A1H7NVI8_9FLAO</name>
<gene>
    <name evidence="2" type="ORF">SAMN04488008_103283</name>
</gene>
<dbReference type="InterPro" id="IPR014004">
    <property type="entry name" value="Transpt-assoc_nodulatn_dom_bac"/>
</dbReference>
<feature type="domain" description="BON" evidence="1">
    <location>
        <begin position="78"/>
        <end position="146"/>
    </location>
</feature>